<dbReference type="AlphaFoldDB" id="A0A8T1CBS5"/>
<dbReference type="CDD" id="cd01647">
    <property type="entry name" value="RT_LTR"/>
    <property type="match status" value="1"/>
</dbReference>
<dbReference type="InterPro" id="IPR043128">
    <property type="entry name" value="Rev_trsase/Diguanyl_cyclase"/>
</dbReference>
<dbReference type="InterPro" id="IPR041577">
    <property type="entry name" value="RT_RNaseH_2"/>
</dbReference>
<dbReference type="FunFam" id="3.30.70.270:FF:000003">
    <property type="entry name" value="Transposon Ty3-G Gag-Pol polyprotein"/>
    <property type="match status" value="1"/>
</dbReference>
<dbReference type="Gene3D" id="3.30.70.270">
    <property type="match status" value="1"/>
</dbReference>
<dbReference type="Proteomes" id="UP000736787">
    <property type="component" value="Unassembled WGS sequence"/>
</dbReference>
<gene>
    <name evidence="3" type="ORF">PC117_g16826</name>
</gene>
<dbReference type="VEuPathDB" id="FungiDB:PC110_g7626"/>
<dbReference type="PANTHER" id="PTHR24559">
    <property type="entry name" value="TRANSPOSON TY3-I GAG-POL POLYPROTEIN"/>
    <property type="match status" value="1"/>
</dbReference>
<sequence length="377" mass="42147">MKLSHKKELGAWIPMRDDVSVLKMNGELDHGRLHEWLDEMSDSTIPLENEDELHIGTKEPEARSLVTKLMRVYRKLTSNTGDCPPATALPVQHHIDTGTEAPIMLKRRHQAQTEDKIVEDNVGKMLNAGVIEEGNGAGGFPVVLVRKKDAEVRFCVDYRALNNITKKDEYPLPRIDETLEALGDSSAPEDRDKTALTTKQGLYRFVWMTFGLPNALSTFQRMLNGVLRGLTWLICLVYLDDIVVFTHGGIEQHVLELACVLERLSAAGLTLKLKKCMFAADSMEYLGHELSNEGVRPLERLVSAEGAFEQIKIVLTRKPILVYPDFRLPFRVVTDASTVGLMQGKDDGWKPVAYGSKVNSETEGKYGITELECLAVV</sequence>
<evidence type="ECO:0000259" key="1">
    <source>
        <dbReference type="Pfam" id="PF00078"/>
    </source>
</evidence>
<dbReference type="EMBL" id="RCMK01000610">
    <property type="protein sequence ID" value="KAG2919314.1"/>
    <property type="molecule type" value="Genomic_DNA"/>
</dbReference>
<name>A0A8T1CBS5_9STRA</name>
<protein>
    <recommendedName>
        <fullName evidence="5">Reverse transcriptase domain-containing protein</fullName>
    </recommendedName>
</protein>
<dbReference type="Pfam" id="PF17919">
    <property type="entry name" value="RT_RNaseH_2"/>
    <property type="match status" value="1"/>
</dbReference>
<reference evidence="3" key="1">
    <citation type="submission" date="2018-10" db="EMBL/GenBank/DDBJ databases">
        <title>Effector identification in a new, highly contiguous assembly of the strawberry crown rot pathogen Phytophthora cactorum.</title>
        <authorList>
            <person name="Armitage A.D."/>
            <person name="Nellist C.F."/>
            <person name="Bates H."/>
            <person name="Vickerstaff R.J."/>
            <person name="Harrison R.J."/>
        </authorList>
    </citation>
    <scope>NUCLEOTIDE SEQUENCE</scope>
    <source>
        <strain evidence="3">4040</strain>
    </source>
</reference>
<dbReference type="Pfam" id="PF00078">
    <property type="entry name" value="RVT_1"/>
    <property type="match status" value="1"/>
</dbReference>
<organism evidence="3 4">
    <name type="scientific">Phytophthora cactorum</name>
    <dbReference type="NCBI Taxonomy" id="29920"/>
    <lineage>
        <taxon>Eukaryota</taxon>
        <taxon>Sar</taxon>
        <taxon>Stramenopiles</taxon>
        <taxon>Oomycota</taxon>
        <taxon>Peronosporomycetes</taxon>
        <taxon>Peronosporales</taxon>
        <taxon>Peronosporaceae</taxon>
        <taxon>Phytophthora</taxon>
    </lineage>
</organism>
<feature type="domain" description="Reverse transcriptase" evidence="1">
    <location>
        <begin position="189"/>
        <end position="290"/>
    </location>
</feature>
<evidence type="ECO:0008006" key="5">
    <source>
        <dbReference type="Google" id="ProtNLM"/>
    </source>
</evidence>
<dbReference type="InterPro" id="IPR000477">
    <property type="entry name" value="RT_dom"/>
</dbReference>
<proteinExistence type="predicted"/>
<dbReference type="SUPFAM" id="SSF56672">
    <property type="entry name" value="DNA/RNA polymerases"/>
    <property type="match status" value="1"/>
</dbReference>
<evidence type="ECO:0000259" key="2">
    <source>
        <dbReference type="Pfam" id="PF17919"/>
    </source>
</evidence>
<evidence type="ECO:0000313" key="4">
    <source>
        <dbReference type="Proteomes" id="UP000736787"/>
    </source>
</evidence>
<dbReference type="VEuPathDB" id="FungiDB:PC110_g7627"/>
<dbReference type="PANTHER" id="PTHR24559:SF444">
    <property type="entry name" value="REVERSE TRANSCRIPTASE DOMAIN-CONTAINING PROTEIN"/>
    <property type="match status" value="1"/>
</dbReference>
<comment type="caution">
    <text evidence="3">The sequence shown here is derived from an EMBL/GenBank/DDBJ whole genome shotgun (WGS) entry which is preliminary data.</text>
</comment>
<feature type="domain" description="Reverse transcriptase/retrotransposon-derived protein RNase H-like" evidence="2">
    <location>
        <begin position="305"/>
        <end position="377"/>
    </location>
</feature>
<dbReference type="InterPro" id="IPR043502">
    <property type="entry name" value="DNA/RNA_pol_sf"/>
</dbReference>
<dbReference type="InterPro" id="IPR053134">
    <property type="entry name" value="RNA-dir_DNA_polymerase"/>
</dbReference>
<accession>A0A8T1CBS5</accession>
<evidence type="ECO:0000313" key="3">
    <source>
        <dbReference type="EMBL" id="KAG2919314.1"/>
    </source>
</evidence>